<dbReference type="PANTHER" id="PTHR34359">
    <property type="entry name" value="CLAVATA3/ESR (CLE)-RELATED PROTEIN 10"/>
    <property type="match status" value="1"/>
</dbReference>
<organism evidence="6 7">
    <name type="scientific">Herrania umbratica</name>
    <dbReference type="NCBI Taxonomy" id="108875"/>
    <lineage>
        <taxon>Eukaryota</taxon>
        <taxon>Viridiplantae</taxon>
        <taxon>Streptophyta</taxon>
        <taxon>Embryophyta</taxon>
        <taxon>Tracheophyta</taxon>
        <taxon>Spermatophyta</taxon>
        <taxon>Magnoliopsida</taxon>
        <taxon>eudicotyledons</taxon>
        <taxon>Gunneridae</taxon>
        <taxon>Pentapetalae</taxon>
        <taxon>rosids</taxon>
        <taxon>malvids</taxon>
        <taxon>Malvales</taxon>
        <taxon>Malvaceae</taxon>
        <taxon>Byttnerioideae</taxon>
        <taxon>Herrania</taxon>
    </lineage>
</organism>
<evidence type="ECO:0000256" key="2">
    <source>
        <dbReference type="ARBA" id="ARBA00022473"/>
    </source>
</evidence>
<feature type="compositionally biased region" description="Basic and acidic residues" evidence="5">
    <location>
        <begin position="93"/>
        <end position="103"/>
    </location>
</feature>
<dbReference type="OrthoDB" id="753861at2759"/>
<evidence type="ECO:0000256" key="3">
    <source>
        <dbReference type="ARBA" id="ARBA00022782"/>
    </source>
</evidence>
<keyword evidence="3" id="KW-0221">Differentiation</keyword>
<accession>A0A6J1BM88</accession>
<reference evidence="7" key="1">
    <citation type="submission" date="2025-08" db="UniProtKB">
        <authorList>
            <consortium name="RefSeq"/>
        </authorList>
    </citation>
    <scope>IDENTIFICATION</scope>
    <source>
        <tissue evidence="7">Leaf</tissue>
    </source>
</reference>
<keyword evidence="6" id="KW-1185">Reference proteome</keyword>
<evidence type="ECO:0000256" key="4">
    <source>
        <dbReference type="ARBA" id="ARBA00023278"/>
    </source>
</evidence>
<evidence type="ECO:0000313" key="6">
    <source>
        <dbReference type="Proteomes" id="UP000504621"/>
    </source>
</evidence>
<dbReference type="GeneID" id="110428821"/>
<protein>
    <submittedName>
        <fullName evidence="7">CLAVATA3/ESR (CLE)-related protein 12-like</fullName>
    </submittedName>
</protein>
<keyword evidence="4" id="KW-0379">Hydroxylation</keyword>
<evidence type="ECO:0000256" key="1">
    <source>
        <dbReference type="ARBA" id="ARBA00005416"/>
    </source>
</evidence>
<dbReference type="Proteomes" id="UP000504621">
    <property type="component" value="Unplaced"/>
</dbReference>
<gene>
    <name evidence="7" type="primary">LOC110428821</name>
</gene>
<dbReference type="GO" id="GO:0030154">
    <property type="term" value="P:cell differentiation"/>
    <property type="evidence" value="ECO:0007669"/>
    <property type="project" value="UniProtKB-KW"/>
</dbReference>
<proteinExistence type="inferred from homology"/>
<dbReference type="RefSeq" id="XP_021300415.1">
    <property type="nucleotide sequence ID" value="XM_021444740.1"/>
</dbReference>
<dbReference type="AlphaFoldDB" id="A0A6J1BM88"/>
<keyword evidence="2" id="KW-0217">Developmental protein</keyword>
<evidence type="ECO:0000256" key="5">
    <source>
        <dbReference type="SAM" id="MobiDB-lite"/>
    </source>
</evidence>
<sequence length="113" mass="13162">MAWKVSHLVFVTILWLSLLFLLLHEFHSFKFKINGRQASSITFSSLSRNPLISRKVVASKFDFTPFQKHHQQEQQDKHSPDMKRQSQAADTEIDPRYGVEKRLVPTGPNPLHH</sequence>
<dbReference type="PANTHER" id="PTHR34359:SF28">
    <property type="entry name" value="CLAVATA3_ESR (CLE)-RELATED PROTEIN 12"/>
    <property type="match status" value="1"/>
</dbReference>
<evidence type="ECO:0000313" key="7">
    <source>
        <dbReference type="RefSeq" id="XP_021300415.1"/>
    </source>
</evidence>
<feature type="compositionally biased region" description="Basic and acidic residues" evidence="5">
    <location>
        <begin position="70"/>
        <end position="84"/>
    </location>
</feature>
<dbReference type="InterPro" id="IPR039618">
    <property type="entry name" value="CLE9-13"/>
</dbReference>
<name>A0A6J1BM88_9ROSI</name>
<comment type="similarity">
    <text evidence="1">Belongs to the CLV3/ESR signal peptide family.</text>
</comment>
<feature type="region of interest" description="Disordered" evidence="5">
    <location>
        <begin position="67"/>
        <end position="113"/>
    </location>
</feature>